<proteinExistence type="predicted"/>
<dbReference type="InterPro" id="IPR032675">
    <property type="entry name" value="LRR_dom_sf"/>
</dbReference>
<evidence type="ECO:0000256" key="3">
    <source>
        <dbReference type="SAM" id="MobiDB-lite"/>
    </source>
</evidence>
<evidence type="ECO:0000313" key="5">
    <source>
        <dbReference type="Proteomes" id="UP000039865"/>
    </source>
</evidence>
<feature type="compositionally biased region" description="Polar residues" evidence="3">
    <location>
        <begin position="96"/>
        <end position="109"/>
    </location>
</feature>
<dbReference type="InterPro" id="IPR002110">
    <property type="entry name" value="Ankyrin_rpt"/>
</dbReference>
<dbReference type="OrthoDB" id="194358at2759"/>
<keyword evidence="2" id="KW-0040">ANK repeat</keyword>
<protein>
    <submittedName>
        <fullName evidence="4">Protein nlrc3-like</fullName>
    </submittedName>
</protein>
<dbReference type="EMBL" id="CCKQ01006696">
    <property type="protein sequence ID" value="CDW78016.1"/>
    <property type="molecule type" value="Genomic_DNA"/>
</dbReference>
<dbReference type="Gene3D" id="3.80.10.10">
    <property type="entry name" value="Ribonuclease Inhibitor"/>
    <property type="match status" value="1"/>
</dbReference>
<keyword evidence="5" id="KW-1185">Reference proteome</keyword>
<evidence type="ECO:0000256" key="1">
    <source>
        <dbReference type="ARBA" id="ARBA00022737"/>
    </source>
</evidence>
<dbReference type="PANTHER" id="PTHR24198:SF165">
    <property type="entry name" value="ANKYRIN REPEAT-CONTAINING PROTEIN-RELATED"/>
    <property type="match status" value="1"/>
</dbReference>
<evidence type="ECO:0000256" key="2">
    <source>
        <dbReference type="ARBA" id="ARBA00023043"/>
    </source>
</evidence>
<evidence type="ECO:0000313" key="4">
    <source>
        <dbReference type="EMBL" id="CDW78016.1"/>
    </source>
</evidence>
<dbReference type="InParanoid" id="A0A078A820"/>
<gene>
    <name evidence="4" type="primary">Contig16528.g17595</name>
    <name evidence="4" type="ORF">STYLEM_6985</name>
</gene>
<reference evidence="4 5" key="1">
    <citation type="submission" date="2014-06" db="EMBL/GenBank/DDBJ databases">
        <authorList>
            <person name="Swart Estienne"/>
        </authorList>
    </citation>
    <scope>NUCLEOTIDE SEQUENCE [LARGE SCALE GENOMIC DNA]</scope>
    <source>
        <strain evidence="4 5">130c</strain>
    </source>
</reference>
<keyword evidence="1" id="KW-0677">Repeat</keyword>
<dbReference type="Proteomes" id="UP000039865">
    <property type="component" value="Unassembled WGS sequence"/>
</dbReference>
<sequence length="1033" mass="120166">MYVTDSNGQVVKFQYQQEDSDEEIDPIRSNLNTQNNVKQAYKKKSFTKALEQQEKHQQQQIQYDIQNIPSVEIEDVIETISNHNLVQVKPKSVVRNSSHKSSYSVNKPSKIQKDPMEELRHQQQVMLEQAKKEQNKNLMGHGMLQTFEQGQITNVLQDIVQQKSLQSLLYNVKPEFLSHEEVILLYIWTRPLVTNVKTNNEYSIYARGILNVDVIQAQGLLRNCQNQDNNLVNIVESYFKIKRSMNDDQYDTILRNAVYSADKAAEIKQKLEVLGENWFNFKEQLKNIKLQDAPNITNPKLMKPSVKPDLQMMEQKKSDSTFQDVEILMKLIPFFDIPLSQSKRVVPEANQLRKLLCIAKAEAQMLQRKKKLNTLFEIINTYFEHLVLPEMTELLQQELVTCFYNNHQKTRLFVSTLQRIVWEYNYVNKMFIEQYRRISNLNDSNSYLMMAPSRDLLIFGGYYPFTLSQLNALMMQVQKNKAVKSFLDLTNNFIDQDGIQSLLDLFYDSFDLKVGQKYEAPIPTSIRILVLDYNFLGKYAALAVNSDLKLLSLGQNKLGNIGIANLASALVQNKGLKFLDLFDCEFTDDGAFNLAESILQNKTLMSLRLANTKVTLDASTPLIKQNLSLFIITSAIQGSQTLKVFRWSNMLPLIARENQSDSNDPHRIIQIESRNNQISRGIYFNPSIGDLAVDLIQDVFRCCYFEHQNDDELDLELNQILQSYCDYVCYNWSMFESGSYKQFLQRPQFHYKTLLTEEMIRNNLPELSAEEKILLQMETLEVQKDQANNYLVEGKRQNEGSSSQMLLYDQFNKTNKIPANNNLIQKTNTQLDSIPNFQMSEFFQGSSYCKNIAKELLFHLMYFGLNVNYLNQEGFTPLMVAIMKKFKTLQKCLLTGYLIEIDLNIRCKNVQFRDYTCIHFAVIYNDYDTLKILLEYPGQHKPDLGIKDGNGKTPLELALQNNLPKMTQLLSQYALNQQKQINEELNRMNMKKQMLEDQQINERLIMDEEIDQFKKLLYGSNQFDRQSLSTRPM</sequence>
<dbReference type="Pfam" id="PF12796">
    <property type="entry name" value="Ank_2"/>
    <property type="match status" value="1"/>
</dbReference>
<accession>A0A078A820</accession>
<dbReference type="PANTHER" id="PTHR24198">
    <property type="entry name" value="ANKYRIN REPEAT AND PROTEIN KINASE DOMAIN-CONTAINING PROTEIN"/>
    <property type="match status" value="1"/>
</dbReference>
<dbReference type="SUPFAM" id="SSF52047">
    <property type="entry name" value="RNI-like"/>
    <property type="match status" value="1"/>
</dbReference>
<feature type="region of interest" description="Disordered" evidence="3">
    <location>
        <begin position="96"/>
        <end position="118"/>
    </location>
</feature>
<dbReference type="AlphaFoldDB" id="A0A078A820"/>
<organism evidence="4 5">
    <name type="scientific">Stylonychia lemnae</name>
    <name type="common">Ciliate</name>
    <dbReference type="NCBI Taxonomy" id="5949"/>
    <lineage>
        <taxon>Eukaryota</taxon>
        <taxon>Sar</taxon>
        <taxon>Alveolata</taxon>
        <taxon>Ciliophora</taxon>
        <taxon>Intramacronucleata</taxon>
        <taxon>Spirotrichea</taxon>
        <taxon>Stichotrichia</taxon>
        <taxon>Sporadotrichida</taxon>
        <taxon>Oxytrichidae</taxon>
        <taxon>Stylonychinae</taxon>
        <taxon>Stylonychia</taxon>
    </lineage>
</organism>
<dbReference type="SMART" id="SM00368">
    <property type="entry name" value="LRR_RI"/>
    <property type="match status" value="2"/>
</dbReference>
<dbReference type="SMART" id="SM00248">
    <property type="entry name" value="ANK"/>
    <property type="match status" value="3"/>
</dbReference>
<dbReference type="Gene3D" id="1.25.40.20">
    <property type="entry name" value="Ankyrin repeat-containing domain"/>
    <property type="match status" value="1"/>
</dbReference>
<dbReference type="SUPFAM" id="SSF48403">
    <property type="entry name" value="Ankyrin repeat"/>
    <property type="match status" value="1"/>
</dbReference>
<dbReference type="InterPro" id="IPR036770">
    <property type="entry name" value="Ankyrin_rpt-contain_sf"/>
</dbReference>
<name>A0A078A820_STYLE</name>